<evidence type="ECO:0000313" key="2">
    <source>
        <dbReference type="Proteomes" id="UP001057402"/>
    </source>
</evidence>
<comment type="caution">
    <text evidence="1">The sequence shown here is derived from an EMBL/GenBank/DDBJ whole genome shotgun (WGS) entry which is preliminary data.</text>
</comment>
<protein>
    <submittedName>
        <fullName evidence="1">Uncharacterized protein</fullName>
    </submittedName>
</protein>
<dbReference type="EMBL" id="CM042888">
    <property type="protein sequence ID" value="KAI4325255.1"/>
    <property type="molecule type" value="Genomic_DNA"/>
</dbReference>
<dbReference type="Proteomes" id="UP001057402">
    <property type="component" value="Chromosome 9"/>
</dbReference>
<evidence type="ECO:0000313" key="1">
    <source>
        <dbReference type="EMBL" id="KAI4325255.1"/>
    </source>
</evidence>
<reference evidence="2" key="1">
    <citation type="journal article" date="2023" name="Front. Plant Sci.">
        <title>Chromosomal-level genome assembly of Melastoma candidum provides insights into trichome evolution.</title>
        <authorList>
            <person name="Zhong Y."/>
            <person name="Wu W."/>
            <person name="Sun C."/>
            <person name="Zou P."/>
            <person name="Liu Y."/>
            <person name="Dai S."/>
            <person name="Zhou R."/>
        </authorList>
    </citation>
    <scope>NUCLEOTIDE SEQUENCE [LARGE SCALE GENOMIC DNA]</scope>
</reference>
<gene>
    <name evidence="1" type="ORF">MLD38_030669</name>
</gene>
<proteinExistence type="predicted"/>
<accession>A0ACB9MM20</accession>
<organism evidence="1 2">
    <name type="scientific">Melastoma candidum</name>
    <dbReference type="NCBI Taxonomy" id="119954"/>
    <lineage>
        <taxon>Eukaryota</taxon>
        <taxon>Viridiplantae</taxon>
        <taxon>Streptophyta</taxon>
        <taxon>Embryophyta</taxon>
        <taxon>Tracheophyta</taxon>
        <taxon>Spermatophyta</taxon>
        <taxon>Magnoliopsida</taxon>
        <taxon>eudicotyledons</taxon>
        <taxon>Gunneridae</taxon>
        <taxon>Pentapetalae</taxon>
        <taxon>rosids</taxon>
        <taxon>malvids</taxon>
        <taxon>Myrtales</taxon>
        <taxon>Melastomataceae</taxon>
        <taxon>Melastomatoideae</taxon>
        <taxon>Melastomateae</taxon>
        <taxon>Melastoma</taxon>
    </lineage>
</organism>
<name>A0ACB9MM20_9MYRT</name>
<sequence>MSVLSPVPHPHRILLPPSTWISPTSSLLLLRPPPSHPTFLRRPSSPSCSGTRRSLAATRVLPTGNEGNRRPEGIGSSAARVRDSVQIFLAVLFWLSLFFWSCAWDGRDRPSKGSQWRR</sequence>
<keyword evidence="2" id="KW-1185">Reference proteome</keyword>